<feature type="region of interest" description="Disordered" evidence="1">
    <location>
        <begin position="348"/>
        <end position="405"/>
    </location>
</feature>
<feature type="transmembrane region" description="Helical" evidence="2">
    <location>
        <begin position="90"/>
        <end position="109"/>
    </location>
</feature>
<dbReference type="GeneID" id="37011214"/>
<keyword evidence="2" id="KW-0472">Membrane</keyword>
<dbReference type="AlphaFoldDB" id="A0A316U7Y1"/>
<feature type="compositionally biased region" description="Polar residues" evidence="1">
    <location>
        <begin position="394"/>
        <end position="405"/>
    </location>
</feature>
<feature type="region of interest" description="Disordered" evidence="1">
    <location>
        <begin position="257"/>
        <end position="276"/>
    </location>
</feature>
<sequence>MVTLEFNLGCMLTGLYLNIFLYGMSIVQVYMYFINFKNDKLFMRAFVGALLVADTLHTVMCSGFMFEYLVTHFGDAAYAVNANAMFASDPVLTACIALACQSFFAWRVYRLMHAWWAPALIVLVGFASFLGALGTTIGVEIVKQFGEFQRFQVVVIIWLACAALADLMITLALVWTLQKSRTGFAPTDDVITRLIRVTLQTGMATSVFAILDLITFCASGSTLHLVFNLPLAKLYTNSLLSTLNARALMANQLNQRRQTMQPDGSSGGAMSKDILSGANHTNRIGSRQMRWSPSAEGDPASPTRAKGGFFSTFVSGQGNSGNVGLNSMARGGRLDLDQGIQVTTVEERYEEPPNSTVMASYPHRPHQPRSFPHSQESVAGADPEYYGADFSRDGISQENLRPTAL</sequence>
<feature type="transmembrane region" description="Helical" evidence="2">
    <location>
        <begin position="151"/>
        <end position="175"/>
    </location>
</feature>
<name>A0A316U7Y1_9BASI</name>
<feature type="transmembrane region" description="Helical" evidence="2">
    <location>
        <begin position="6"/>
        <end position="33"/>
    </location>
</feature>
<organism evidence="4 5">
    <name type="scientific">Pseudomicrostroma glucosiphilum</name>
    <dbReference type="NCBI Taxonomy" id="1684307"/>
    <lineage>
        <taxon>Eukaryota</taxon>
        <taxon>Fungi</taxon>
        <taxon>Dikarya</taxon>
        <taxon>Basidiomycota</taxon>
        <taxon>Ustilaginomycotina</taxon>
        <taxon>Exobasidiomycetes</taxon>
        <taxon>Microstromatales</taxon>
        <taxon>Microstromatales incertae sedis</taxon>
        <taxon>Pseudomicrostroma</taxon>
    </lineage>
</organism>
<feature type="compositionally biased region" description="Polar residues" evidence="1">
    <location>
        <begin position="282"/>
        <end position="291"/>
    </location>
</feature>
<feature type="transmembrane region" description="Helical" evidence="2">
    <location>
        <begin position="45"/>
        <end position="70"/>
    </location>
</feature>
<dbReference type="Proteomes" id="UP000245942">
    <property type="component" value="Unassembled WGS sequence"/>
</dbReference>
<keyword evidence="5" id="KW-1185">Reference proteome</keyword>
<evidence type="ECO:0000256" key="1">
    <source>
        <dbReference type="SAM" id="MobiDB-lite"/>
    </source>
</evidence>
<keyword evidence="2" id="KW-1133">Transmembrane helix</keyword>
<evidence type="ECO:0000313" key="5">
    <source>
        <dbReference type="Proteomes" id="UP000245942"/>
    </source>
</evidence>
<dbReference type="RefSeq" id="XP_025348510.1">
    <property type="nucleotide sequence ID" value="XM_025489480.1"/>
</dbReference>
<gene>
    <name evidence="4" type="ORF">BCV69DRAFT_167880</name>
</gene>
<reference evidence="4 5" key="1">
    <citation type="journal article" date="2018" name="Mol. Biol. Evol.">
        <title>Broad Genomic Sampling Reveals a Smut Pathogenic Ancestry of the Fungal Clade Ustilaginomycotina.</title>
        <authorList>
            <person name="Kijpornyongpan T."/>
            <person name="Mondo S.J."/>
            <person name="Barry K."/>
            <person name="Sandor L."/>
            <person name="Lee J."/>
            <person name="Lipzen A."/>
            <person name="Pangilinan J."/>
            <person name="LaButti K."/>
            <person name="Hainaut M."/>
            <person name="Henrissat B."/>
            <person name="Grigoriev I.V."/>
            <person name="Spatafora J.W."/>
            <person name="Aime M.C."/>
        </authorList>
    </citation>
    <scope>NUCLEOTIDE SEQUENCE [LARGE SCALE GENOMIC DNA]</scope>
    <source>
        <strain evidence="4 5">MCA 4718</strain>
    </source>
</reference>
<dbReference type="PANTHER" id="PTHR40465:SF1">
    <property type="entry name" value="DUF6534 DOMAIN-CONTAINING PROTEIN"/>
    <property type="match status" value="1"/>
</dbReference>
<dbReference type="Pfam" id="PF20152">
    <property type="entry name" value="DUF6534"/>
    <property type="match status" value="1"/>
</dbReference>
<dbReference type="PANTHER" id="PTHR40465">
    <property type="entry name" value="CHROMOSOME 1, WHOLE GENOME SHOTGUN SEQUENCE"/>
    <property type="match status" value="1"/>
</dbReference>
<protein>
    <recommendedName>
        <fullName evidence="3">DUF6534 domain-containing protein</fullName>
    </recommendedName>
</protein>
<dbReference type="EMBL" id="KZ819325">
    <property type="protein sequence ID" value="PWN21350.1"/>
    <property type="molecule type" value="Genomic_DNA"/>
</dbReference>
<dbReference type="OrthoDB" id="2535105at2759"/>
<dbReference type="STRING" id="1684307.A0A316U7Y1"/>
<keyword evidence="2" id="KW-0812">Transmembrane</keyword>
<feature type="domain" description="DUF6534" evidence="3">
    <location>
        <begin position="162"/>
        <end position="247"/>
    </location>
</feature>
<proteinExistence type="predicted"/>
<evidence type="ECO:0000313" key="4">
    <source>
        <dbReference type="EMBL" id="PWN21350.1"/>
    </source>
</evidence>
<evidence type="ECO:0000259" key="3">
    <source>
        <dbReference type="Pfam" id="PF20152"/>
    </source>
</evidence>
<dbReference type="InterPro" id="IPR045339">
    <property type="entry name" value="DUF6534"/>
</dbReference>
<evidence type="ECO:0000256" key="2">
    <source>
        <dbReference type="SAM" id="Phobius"/>
    </source>
</evidence>
<feature type="transmembrane region" description="Helical" evidence="2">
    <location>
        <begin position="116"/>
        <end position="139"/>
    </location>
</feature>
<feature type="region of interest" description="Disordered" evidence="1">
    <location>
        <begin position="282"/>
        <end position="312"/>
    </location>
</feature>
<accession>A0A316U7Y1</accession>